<dbReference type="SMART" id="SM00345">
    <property type="entry name" value="HTH_GNTR"/>
    <property type="match status" value="1"/>
</dbReference>
<dbReference type="PRINTS" id="PR00035">
    <property type="entry name" value="HTHGNTR"/>
</dbReference>
<dbReference type="CDD" id="cd00609">
    <property type="entry name" value="AAT_like"/>
    <property type="match status" value="1"/>
</dbReference>
<evidence type="ECO:0000313" key="7">
    <source>
        <dbReference type="EMBL" id="PKY72667.1"/>
    </source>
</evidence>
<dbReference type="Gene3D" id="3.40.640.10">
    <property type="entry name" value="Type I PLP-dependent aspartate aminotransferase-like (Major domain)"/>
    <property type="match status" value="1"/>
</dbReference>
<keyword evidence="7" id="KW-0032">Aminotransferase</keyword>
<comment type="similarity">
    <text evidence="1">In the C-terminal section; belongs to the class-I pyridoxal-phosphate-dependent aminotransferase family.</text>
</comment>
<dbReference type="STRING" id="33007.HMPREF3198_01583"/>
<dbReference type="PANTHER" id="PTHR46577:SF1">
    <property type="entry name" value="HTH-TYPE TRANSCRIPTIONAL REGULATORY PROTEIN GABR"/>
    <property type="match status" value="1"/>
</dbReference>
<dbReference type="GO" id="GO:0003677">
    <property type="term" value="F:DNA binding"/>
    <property type="evidence" value="ECO:0007669"/>
    <property type="project" value="UniProtKB-KW"/>
</dbReference>
<dbReference type="PANTHER" id="PTHR46577">
    <property type="entry name" value="HTH-TYPE TRANSCRIPTIONAL REGULATORY PROTEIN GABR"/>
    <property type="match status" value="1"/>
</dbReference>
<protein>
    <submittedName>
        <fullName evidence="7">PLP-dependent aminotransferase family protein</fullName>
    </submittedName>
</protein>
<dbReference type="InterPro" id="IPR036390">
    <property type="entry name" value="WH_DNA-bd_sf"/>
</dbReference>
<evidence type="ECO:0000313" key="8">
    <source>
        <dbReference type="Proteomes" id="UP000235122"/>
    </source>
</evidence>
<dbReference type="Pfam" id="PF00392">
    <property type="entry name" value="GntR"/>
    <property type="match status" value="1"/>
</dbReference>
<keyword evidence="3" id="KW-0805">Transcription regulation</keyword>
<name>A0A2I1ING1_9ACTO</name>
<evidence type="ECO:0000259" key="6">
    <source>
        <dbReference type="PROSITE" id="PS50949"/>
    </source>
</evidence>
<evidence type="ECO:0000256" key="3">
    <source>
        <dbReference type="ARBA" id="ARBA00023015"/>
    </source>
</evidence>
<dbReference type="SUPFAM" id="SSF46785">
    <property type="entry name" value="Winged helix' DNA-binding domain"/>
    <property type="match status" value="1"/>
</dbReference>
<dbReference type="GeneID" id="35867567"/>
<dbReference type="Gene3D" id="1.10.10.10">
    <property type="entry name" value="Winged helix-like DNA-binding domain superfamily/Winged helix DNA-binding domain"/>
    <property type="match status" value="1"/>
</dbReference>
<dbReference type="InterPro" id="IPR036388">
    <property type="entry name" value="WH-like_DNA-bd_sf"/>
</dbReference>
<accession>A0A2I1ING1</accession>
<dbReference type="SUPFAM" id="SSF53383">
    <property type="entry name" value="PLP-dependent transferases"/>
    <property type="match status" value="1"/>
</dbReference>
<keyword evidence="7" id="KW-0808">Transferase</keyword>
<dbReference type="InterPro" id="IPR015424">
    <property type="entry name" value="PyrdxlP-dep_Trfase"/>
</dbReference>
<dbReference type="InterPro" id="IPR000524">
    <property type="entry name" value="Tscrpt_reg_HTH_GntR"/>
</dbReference>
<dbReference type="CDD" id="cd07377">
    <property type="entry name" value="WHTH_GntR"/>
    <property type="match status" value="1"/>
</dbReference>
<comment type="caution">
    <text evidence="7">The sequence shown here is derived from an EMBL/GenBank/DDBJ whole genome shotgun (WGS) entry which is preliminary data.</text>
</comment>
<evidence type="ECO:0000256" key="2">
    <source>
        <dbReference type="ARBA" id="ARBA00022898"/>
    </source>
</evidence>
<keyword evidence="4" id="KW-0238">DNA-binding</keyword>
<dbReference type="InterPro" id="IPR051446">
    <property type="entry name" value="HTH_trans_reg/aminotransferase"/>
</dbReference>
<dbReference type="RefSeq" id="WP_070454399.1">
    <property type="nucleotide sequence ID" value="NZ_JASOXK010000002.1"/>
</dbReference>
<dbReference type="Proteomes" id="UP000235122">
    <property type="component" value="Unassembled WGS sequence"/>
</dbReference>
<feature type="domain" description="HTH gntR-type" evidence="6">
    <location>
        <begin position="20"/>
        <end position="88"/>
    </location>
</feature>
<keyword evidence="8" id="KW-1185">Reference proteome</keyword>
<organism evidence="7 8">
    <name type="scientific">Winkia neuii</name>
    <dbReference type="NCBI Taxonomy" id="33007"/>
    <lineage>
        <taxon>Bacteria</taxon>
        <taxon>Bacillati</taxon>
        <taxon>Actinomycetota</taxon>
        <taxon>Actinomycetes</taxon>
        <taxon>Actinomycetales</taxon>
        <taxon>Actinomycetaceae</taxon>
        <taxon>Winkia</taxon>
    </lineage>
</organism>
<dbReference type="EMBL" id="PKKO01000002">
    <property type="protein sequence ID" value="PKY72667.1"/>
    <property type="molecule type" value="Genomic_DNA"/>
</dbReference>
<dbReference type="GO" id="GO:0003700">
    <property type="term" value="F:DNA-binding transcription factor activity"/>
    <property type="evidence" value="ECO:0007669"/>
    <property type="project" value="InterPro"/>
</dbReference>
<proteinExistence type="inferred from homology"/>
<keyword evidence="5" id="KW-0804">Transcription</keyword>
<dbReference type="InterPro" id="IPR015421">
    <property type="entry name" value="PyrdxlP-dep_Trfase_major"/>
</dbReference>
<dbReference type="AlphaFoldDB" id="A0A2I1ING1"/>
<evidence type="ECO:0000256" key="4">
    <source>
        <dbReference type="ARBA" id="ARBA00023125"/>
    </source>
</evidence>
<dbReference type="PROSITE" id="PS50949">
    <property type="entry name" value="HTH_GNTR"/>
    <property type="match status" value="1"/>
</dbReference>
<evidence type="ECO:0000256" key="1">
    <source>
        <dbReference type="ARBA" id="ARBA00005384"/>
    </source>
</evidence>
<evidence type="ECO:0000256" key="5">
    <source>
        <dbReference type="ARBA" id="ARBA00023163"/>
    </source>
</evidence>
<keyword evidence="2" id="KW-0663">Pyridoxal phosphate</keyword>
<dbReference type="GO" id="GO:0008483">
    <property type="term" value="F:transaminase activity"/>
    <property type="evidence" value="ECO:0007669"/>
    <property type="project" value="UniProtKB-KW"/>
</dbReference>
<sequence length="475" mass="50814">MGRTSVVAHLPISVSKSAPESLPQQIVAQIRSAIGKGALVGRDTLPSSRSLANSLGISRGSVVSAYEQLQAEGYLETIPGGLTRVRTDIEVYHPDMQGRSELGTFRGVNEPVAGLSLEPGQPYEGSLANAKWRSAWRKGVELSTISSLPRALTEHLRHMRSVVVPAANVMVTSGARDGLATILHAFSLVKKRPARVGFESPGNPHLRAVAKILGHVPVPVGVDEAGPRVNLLDSCELDLLVVTPSHLYPAGASMPASRRFALLEWARARGVLIVEDDYDSELRHVSAPLPALAALDSGDDPHVILLGTFSTLLTPKMSAGWLSAPARLFDVLAKVRNKIGNPVSSITSQALADLIETGELARHTRRMRRLYRTRSVALEECLSQVPGVRILAQASGLNVALTSSSYPEGVLVERCAKAGLRVRGLHEYWGSASWHVGLMLGVGALSNADYVRALDRLALACSDASEQVLARCANH</sequence>
<gene>
    <name evidence="7" type="ORF">CYJ19_03205</name>
</gene>
<reference evidence="7 8" key="1">
    <citation type="submission" date="2017-12" db="EMBL/GenBank/DDBJ databases">
        <title>Phylogenetic diversity of female urinary microbiome.</title>
        <authorList>
            <person name="Thomas-White K."/>
            <person name="Wolfe A.J."/>
        </authorList>
    </citation>
    <scope>NUCLEOTIDE SEQUENCE [LARGE SCALE GENOMIC DNA]</scope>
    <source>
        <strain evidence="7 8">UMB0402</strain>
    </source>
</reference>